<proteinExistence type="predicted"/>
<dbReference type="AlphaFoldDB" id="A0AAV4XSR1"/>
<evidence type="ECO:0000313" key="3">
    <source>
        <dbReference type="Proteomes" id="UP001054945"/>
    </source>
</evidence>
<dbReference type="EMBL" id="BPLR01018209">
    <property type="protein sequence ID" value="GIY97749.1"/>
    <property type="molecule type" value="Genomic_DNA"/>
</dbReference>
<evidence type="ECO:0000313" key="2">
    <source>
        <dbReference type="EMBL" id="GIY97749.1"/>
    </source>
</evidence>
<organism evidence="2 3">
    <name type="scientific">Caerostris extrusa</name>
    <name type="common">Bark spider</name>
    <name type="synonym">Caerostris bankana</name>
    <dbReference type="NCBI Taxonomy" id="172846"/>
    <lineage>
        <taxon>Eukaryota</taxon>
        <taxon>Metazoa</taxon>
        <taxon>Ecdysozoa</taxon>
        <taxon>Arthropoda</taxon>
        <taxon>Chelicerata</taxon>
        <taxon>Arachnida</taxon>
        <taxon>Araneae</taxon>
        <taxon>Araneomorphae</taxon>
        <taxon>Entelegynae</taxon>
        <taxon>Araneoidea</taxon>
        <taxon>Araneidae</taxon>
        <taxon>Caerostris</taxon>
    </lineage>
</organism>
<evidence type="ECO:0000256" key="1">
    <source>
        <dbReference type="SAM" id="MobiDB-lite"/>
    </source>
</evidence>
<keyword evidence="3" id="KW-1185">Reference proteome</keyword>
<gene>
    <name evidence="2" type="ORF">CEXT_66541</name>
</gene>
<protein>
    <submittedName>
        <fullName evidence="2">Uncharacterized protein</fullName>
    </submittedName>
</protein>
<accession>A0AAV4XSR1</accession>
<feature type="compositionally biased region" description="Polar residues" evidence="1">
    <location>
        <begin position="63"/>
        <end position="76"/>
    </location>
</feature>
<comment type="caution">
    <text evidence="2">The sequence shown here is derived from an EMBL/GenBank/DDBJ whole genome shotgun (WGS) entry which is preliminary data.</text>
</comment>
<feature type="region of interest" description="Disordered" evidence="1">
    <location>
        <begin position="49"/>
        <end position="92"/>
    </location>
</feature>
<name>A0AAV4XSR1_CAEEX</name>
<dbReference type="Proteomes" id="UP001054945">
    <property type="component" value="Unassembled WGS sequence"/>
</dbReference>
<reference evidence="2 3" key="1">
    <citation type="submission" date="2021-06" db="EMBL/GenBank/DDBJ databases">
        <title>Caerostris extrusa draft genome.</title>
        <authorList>
            <person name="Kono N."/>
            <person name="Arakawa K."/>
        </authorList>
    </citation>
    <scope>NUCLEOTIDE SEQUENCE [LARGE SCALE GENOMIC DNA]</scope>
</reference>
<sequence>MDQSPVMGSIDKHPACSILRYKLPADDSRKPINFSLAVLTGFPICEKKTQGHPGINTSPPPQSSRNPFVRDNTSSKWPLVTGTPPPPLQSMGNQSRLGYVTLSFVLGVHFMGSGFA</sequence>